<evidence type="ECO:0000256" key="1">
    <source>
        <dbReference type="SAM" id="MobiDB-lite"/>
    </source>
</evidence>
<proteinExistence type="predicted"/>
<feature type="domain" description="Lsm14-like N-terminal" evidence="2">
    <location>
        <begin position="1"/>
        <end position="92"/>
    </location>
</feature>
<feature type="region of interest" description="Disordered" evidence="1">
    <location>
        <begin position="85"/>
        <end position="112"/>
    </location>
</feature>
<dbReference type="Proteomes" id="UP000694005">
    <property type="component" value="Chromosome A01"/>
</dbReference>
<dbReference type="InterPro" id="IPR025609">
    <property type="entry name" value="Lsm14-like_N"/>
</dbReference>
<accession>A0A3P5Z6Z6</accession>
<dbReference type="InterPro" id="IPR010920">
    <property type="entry name" value="LSM_dom_sf"/>
</dbReference>
<gene>
    <name evidence="4" type="ORF">BRAA01T01071Z</name>
    <name evidence="3" type="ORF">BRAPAZ1V2_A01P11210.2</name>
</gene>
<dbReference type="SUPFAM" id="SSF50182">
    <property type="entry name" value="Sm-like ribonucleoproteins"/>
    <property type="match status" value="1"/>
</dbReference>
<dbReference type="EMBL" id="LR031571">
    <property type="protein sequence ID" value="VDC74569.1"/>
    <property type="molecule type" value="Genomic_DNA"/>
</dbReference>
<organism evidence="4">
    <name type="scientific">Brassica campestris</name>
    <name type="common">Field mustard</name>
    <dbReference type="NCBI Taxonomy" id="3711"/>
    <lineage>
        <taxon>Eukaryota</taxon>
        <taxon>Viridiplantae</taxon>
        <taxon>Streptophyta</taxon>
        <taxon>Embryophyta</taxon>
        <taxon>Tracheophyta</taxon>
        <taxon>Spermatophyta</taxon>
        <taxon>Magnoliopsida</taxon>
        <taxon>eudicotyledons</taxon>
        <taxon>Gunneridae</taxon>
        <taxon>Pentapetalae</taxon>
        <taxon>rosids</taxon>
        <taxon>malvids</taxon>
        <taxon>Brassicales</taxon>
        <taxon>Brassicaceae</taxon>
        <taxon>Brassiceae</taxon>
        <taxon>Brassica</taxon>
    </lineage>
</organism>
<sequence length="112" mass="12329">MEEIGSFVSIIRTDEARIEGILGEVDLPNQRIVVKNARSFGSEGRKLRGAQIPPSLFKGGCTTLGSRQIKDMEIILLSPQERNFPSLSQRRTGARNTVDGPSFSEIVKGEKN</sequence>
<dbReference type="SMART" id="SM01271">
    <property type="entry name" value="LSM14"/>
    <property type="match status" value="1"/>
</dbReference>
<feature type="compositionally biased region" description="Polar residues" evidence="1">
    <location>
        <begin position="85"/>
        <end position="95"/>
    </location>
</feature>
<evidence type="ECO:0000313" key="4">
    <source>
        <dbReference type="EMBL" id="VDC74569.1"/>
    </source>
</evidence>
<dbReference type="EMBL" id="LS974617">
    <property type="protein sequence ID" value="CAG7887045.1"/>
    <property type="molecule type" value="Genomic_DNA"/>
</dbReference>
<evidence type="ECO:0000259" key="2">
    <source>
        <dbReference type="SMART" id="SM01271"/>
    </source>
</evidence>
<name>A0A3P5Z6Z6_BRACM</name>
<evidence type="ECO:0000313" key="3">
    <source>
        <dbReference type="EMBL" id="CAG7887045.1"/>
    </source>
</evidence>
<dbReference type="Pfam" id="PF12701">
    <property type="entry name" value="LSM14"/>
    <property type="match status" value="1"/>
</dbReference>
<reference evidence="4" key="1">
    <citation type="submission" date="2018-11" db="EMBL/GenBank/DDBJ databases">
        <authorList>
            <consortium name="Genoscope - CEA"/>
            <person name="William W."/>
        </authorList>
    </citation>
    <scope>NUCLEOTIDE SEQUENCE</scope>
</reference>
<dbReference type="AlphaFoldDB" id="A0A3P5Z6Z6"/>
<dbReference type="Gene3D" id="2.30.30.100">
    <property type="match status" value="1"/>
</dbReference>
<protein>
    <recommendedName>
        <fullName evidence="2">Lsm14-like N-terminal domain-containing protein</fullName>
    </recommendedName>
</protein>
<dbReference type="Gramene" id="A01p11210.2_BraZ1">
    <property type="protein sequence ID" value="A01p11210.2_BraZ1.CDS"/>
    <property type="gene ID" value="A01g11210.2_BraZ1"/>
</dbReference>